<reference evidence="2 3" key="1">
    <citation type="journal article" date="2023" name="bioRxiv">
        <title>High-quality genome assemblies of four members of thePodospora anserinaspecies complex.</title>
        <authorList>
            <person name="Ament-Velasquez S.L."/>
            <person name="Vogan A.A."/>
            <person name="Wallerman O."/>
            <person name="Hartmann F."/>
            <person name="Gautier V."/>
            <person name="Silar P."/>
            <person name="Giraud T."/>
            <person name="Johannesson H."/>
        </authorList>
    </citation>
    <scope>NUCLEOTIDE SEQUENCE [LARGE SCALE GENOMIC DNA]</scope>
    <source>
        <strain evidence="2 3">CBS 411.78</strain>
    </source>
</reference>
<keyword evidence="3" id="KW-1185">Reference proteome</keyword>
<dbReference type="GeneID" id="87925249"/>
<gene>
    <name evidence="2" type="ORF">QC763_0015700</name>
</gene>
<proteinExistence type="predicted"/>
<protein>
    <submittedName>
        <fullName evidence="2">Uncharacterized protein</fullName>
    </submittedName>
</protein>
<evidence type="ECO:0000256" key="1">
    <source>
        <dbReference type="SAM" id="MobiDB-lite"/>
    </source>
</evidence>
<comment type="caution">
    <text evidence="2">The sequence shown here is derived from an EMBL/GenBank/DDBJ whole genome shotgun (WGS) entry which is preliminary data.</text>
</comment>
<name>A0ABR0HZN8_9PEZI</name>
<dbReference type="Proteomes" id="UP001326199">
    <property type="component" value="Unassembled WGS sequence"/>
</dbReference>
<dbReference type="EMBL" id="JAFFHB010000001">
    <property type="protein sequence ID" value="KAK4673600.1"/>
    <property type="molecule type" value="Genomic_DNA"/>
</dbReference>
<dbReference type="RefSeq" id="XP_062770922.1">
    <property type="nucleotide sequence ID" value="XM_062905308.1"/>
</dbReference>
<organism evidence="2 3">
    <name type="scientific">Podospora pseudopauciseta</name>
    <dbReference type="NCBI Taxonomy" id="2093780"/>
    <lineage>
        <taxon>Eukaryota</taxon>
        <taxon>Fungi</taxon>
        <taxon>Dikarya</taxon>
        <taxon>Ascomycota</taxon>
        <taxon>Pezizomycotina</taxon>
        <taxon>Sordariomycetes</taxon>
        <taxon>Sordariomycetidae</taxon>
        <taxon>Sordariales</taxon>
        <taxon>Podosporaceae</taxon>
        <taxon>Podospora</taxon>
    </lineage>
</organism>
<accession>A0ABR0HZN8</accession>
<evidence type="ECO:0000313" key="3">
    <source>
        <dbReference type="Proteomes" id="UP001326199"/>
    </source>
</evidence>
<sequence>MSYFRQRIRAAQLHAHKTCHPTPAPSRHRYSPTTPPPPHKLTGSSSQPPLTFSHLPLSHLISSRITAVKRHITANLDPAQPRPTNIKPTFQLFFFV</sequence>
<evidence type="ECO:0000313" key="2">
    <source>
        <dbReference type="EMBL" id="KAK4673600.1"/>
    </source>
</evidence>
<feature type="region of interest" description="Disordered" evidence="1">
    <location>
        <begin position="14"/>
        <end position="48"/>
    </location>
</feature>